<name>A0A8K1S5L4_CARMO</name>
<feature type="domain" description="Insulin-like" evidence="8">
    <location>
        <begin position="33"/>
        <end position="124"/>
    </location>
</feature>
<dbReference type="PANTHER" id="PTHR13647">
    <property type="entry name" value="INSULIN-LIKE PEPTIDE 2-RELATED"/>
    <property type="match status" value="1"/>
</dbReference>
<reference evidence="9" key="1">
    <citation type="journal article" date="2018" name="J. Proteome Res.">
        <title>Transcriptomic and Neuropeptidomic Analysis of the Stick Insect, Carausius morosus.</title>
        <authorList>
            <person name="Liessem S"/>
            <person name="Ragionieri L"/>
            <person name="Neupert S"/>
            <person name="Buschges A"/>
            <person name="Predel R."/>
        </authorList>
    </citation>
    <scope>NUCLEOTIDE SEQUENCE</scope>
</reference>
<accession>A0A8K1S5L4</accession>
<evidence type="ECO:0000256" key="4">
    <source>
        <dbReference type="ARBA" id="ARBA00022729"/>
    </source>
</evidence>
<dbReference type="InterPro" id="IPR016179">
    <property type="entry name" value="Insulin-like"/>
</dbReference>
<proteinExistence type="evidence at transcript level"/>
<sequence>MSAACVQVIAVLIVCVSTVTQAQSSAYQYGKRSQACGKDLANMLQLVCGSRYNNLFKKSPPEEPKAEEPYWLEPLPMGDEPPFPFRVPPQARSIIPGSFRRLKRGLVDECCSKSCTIDEMRSYCAPP</sequence>
<evidence type="ECO:0000256" key="5">
    <source>
        <dbReference type="ARBA" id="ARBA00023157"/>
    </source>
</evidence>
<feature type="signal peptide" evidence="7">
    <location>
        <begin position="1"/>
        <end position="22"/>
    </location>
</feature>
<dbReference type="Gene3D" id="1.10.100.10">
    <property type="entry name" value="Insulin-like"/>
    <property type="match status" value="1"/>
</dbReference>
<dbReference type="PIRSF" id="PIRSF018431">
    <property type="entry name" value="Molluscan_insulin_rel_peptide"/>
    <property type="match status" value="1"/>
</dbReference>
<dbReference type="Pfam" id="PF00049">
    <property type="entry name" value="Insulin"/>
    <property type="match status" value="1"/>
</dbReference>
<comment type="subcellular location">
    <subcellularLocation>
        <location evidence="6">Secreted</location>
    </subcellularLocation>
</comment>
<comment type="similarity">
    <text evidence="1 6">Belongs to the insulin family.</text>
</comment>
<dbReference type="EMBL" id="MT879281">
    <property type="protein sequence ID" value="UES72907.1"/>
    <property type="molecule type" value="mRNA"/>
</dbReference>
<dbReference type="InterPro" id="IPR022353">
    <property type="entry name" value="Insulin_CS"/>
</dbReference>
<evidence type="ECO:0000313" key="9">
    <source>
        <dbReference type="EMBL" id="UES72907.1"/>
    </source>
</evidence>
<evidence type="ECO:0000256" key="1">
    <source>
        <dbReference type="ARBA" id="ARBA00009034"/>
    </source>
</evidence>
<dbReference type="InterPro" id="IPR036438">
    <property type="entry name" value="Insulin-like_sf"/>
</dbReference>
<dbReference type="SUPFAM" id="SSF56994">
    <property type="entry name" value="Insulin-like"/>
    <property type="match status" value="1"/>
</dbReference>
<dbReference type="InterPro" id="IPR022352">
    <property type="entry name" value="Ins/IGF/rlx"/>
</dbReference>
<evidence type="ECO:0000256" key="3">
    <source>
        <dbReference type="ARBA" id="ARBA00022685"/>
    </source>
</evidence>
<organism evidence="9">
    <name type="scientific">Carausius morosus</name>
    <name type="common">Indian stick insect</name>
    <name type="synonym">Dixippus morosus</name>
    <dbReference type="NCBI Taxonomy" id="7022"/>
    <lineage>
        <taxon>Eukaryota</taxon>
        <taxon>Metazoa</taxon>
        <taxon>Ecdysozoa</taxon>
        <taxon>Arthropoda</taxon>
        <taxon>Hexapoda</taxon>
        <taxon>Insecta</taxon>
        <taxon>Pterygota</taxon>
        <taxon>Neoptera</taxon>
        <taxon>Polyneoptera</taxon>
        <taxon>Phasmatodea</taxon>
        <taxon>Verophasmatodea</taxon>
        <taxon>Anareolatae</taxon>
        <taxon>Lonchodidae</taxon>
        <taxon>Lonchodinae</taxon>
        <taxon>Carausius</taxon>
    </lineage>
</organism>
<evidence type="ECO:0000256" key="6">
    <source>
        <dbReference type="RuleBase" id="RU000406"/>
    </source>
</evidence>
<keyword evidence="3" id="KW-0165">Cleavage on pair of basic residues</keyword>
<keyword evidence="4 7" id="KW-0732">Signal</keyword>
<dbReference type="PROSITE" id="PS00262">
    <property type="entry name" value="INSULIN"/>
    <property type="match status" value="1"/>
</dbReference>
<keyword evidence="5" id="KW-1015">Disulfide bond</keyword>
<feature type="chain" id="PRO_5035477785" evidence="7">
    <location>
        <begin position="23"/>
        <end position="127"/>
    </location>
</feature>
<comment type="subunit">
    <text evidence="2">Heterodimer of a B chain and an A chain linked by two disulfide bonds.</text>
</comment>
<dbReference type="PANTHER" id="PTHR13647:SF4">
    <property type="entry name" value="INSULIN-LIKE PEPTIDE 1-RELATED"/>
    <property type="match status" value="1"/>
</dbReference>
<evidence type="ECO:0000256" key="2">
    <source>
        <dbReference type="ARBA" id="ARBA00011207"/>
    </source>
</evidence>
<dbReference type="GO" id="GO:0005576">
    <property type="term" value="C:extracellular region"/>
    <property type="evidence" value="ECO:0007669"/>
    <property type="project" value="UniProtKB-SubCell"/>
</dbReference>
<dbReference type="SMART" id="SM00078">
    <property type="entry name" value="IlGF"/>
    <property type="match status" value="1"/>
</dbReference>
<dbReference type="AlphaFoldDB" id="A0A8K1S5L4"/>
<reference evidence="9" key="2">
    <citation type="journal article" date="2021" name="J. Neurosci.">
        <title>Neuromodulation Can Be Simple: Myoinhibitory Peptide, Contained in Dedicated Regulatory Pathways, Is the Only Neurally-Mediated Peptide Modulator of Stick Insect Leg Muscle.</title>
        <authorList>
            <person name="Liessem S."/>
            <person name="Kowatschew D."/>
            <person name="Dippel S."/>
            <person name="Blanke A."/>
            <person name="Korsching S."/>
            <person name="Guschlbauer C."/>
            <person name="Hooper S.L."/>
            <person name="Predel R."/>
            <person name="Buschges A."/>
        </authorList>
    </citation>
    <scope>NUCLEOTIDE SEQUENCE</scope>
</reference>
<dbReference type="GO" id="GO:0005179">
    <property type="term" value="F:hormone activity"/>
    <property type="evidence" value="ECO:0007669"/>
    <property type="project" value="InterPro"/>
</dbReference>
<keyword evidence="6" id="KW-0964">Secreted</keyword>
<evidence type="ECO:0000259" key="8">
    <source>
        <dbReference type="SMART" id="SM00078"/>
    </source>
</evidence>
<protein>
    <submittedName>
        <fullName evidence="9">Insulin-like protein 3</fullName>
    </submittedName>
</protein>
<evidence type="ECO:0000256" key="7">
    <source>
        <dbReference type="SAM" id="SignalP"/>
    </source>
</evidence>
<dbReference type="PRINTS" id="PR00276">
    <property type="entry name" value="INSULINFAMLY"/>
</dbReference>